<organism evidence="2 3">
    <name type="scientific">Pelotomaculum propionicicum</name>
    <dbReference type="NCBI Taxonomy" id="258475"/>
    <lineage>
        <taxon>Bacteria</taxon>
        <taxon>Bacillati</taxon>
        <taxon>Bacillota</taxon>
        <taxon>Clostridia</taxon>
        <taxon>Eubacteriales</taxon>
        <taxon>Desulfotomaculaceae</taxon>
        <taxon>Pelotomaculum</taxon>
    </lineage>
</organism>
<evidence type="ECO:0000313" key="3">
    <source>
        <dbReference type="Proteomes" id="UP000297597"/>
    </source>
</evidence>
<keyword evidence="3" id="KW-1185">Reference proteome</keyword>
<dbReference type="OrthoDB" id="9797047at2"/>
<dbReference type="AlphaFoldDB" id="A0A4Y7RSR8"/>
<comment type="caution">
    <text evidence="2">The sequence shown here is derived from an EMBL/GenBank/DDBJ whole genome shotgun (WGS) entry which is preliminary data.</text>
</comment>
<proteinExistence type="predicted"/>
<gene>
    <name evidence="2" type="ORF">Pmgp_01278</name>
</gene>
<dbReference type="Gene3D" id="2.60.120.10">
    <property type="entry name" value="Jelly Rolls"/>
    <property type="match status" value="1"/>
</dbReference>
<dbReference type="PANTHER" id="PTHR37694:SF1">
    <property type="entry name" value="SLR8022 PROTEIN"/>
    <property type="match status" value="1"/>
</dbReference>
<sequence length="107" mass="11816">MEVVRMSEVPTFATPLGFLARKLLDQPAFLIMNLLLQPGETVEKHVMPDDAFFYVVKGSGVIMIGEEDTNAGETDIVFSPKNTPRGLRAMPDREFHVLIVRSPISAG</sequence>
<dbReference type="InterPro" id="IPR014710">
    <property type="entry name" value="RmlC-like_jellyroll"/>
</dbReference>
<name>A0A4Y7RSR8_9FIRM</name>
<evidence type="ECO:0000259" key="1">
    <source>
        <dbReference type="Pfam" id="PF07883"/>
    </source>
</evidence>
<protein>
    <recommendedName>
        <fullName evidence="1">Cupin type-2 domain-containing protein</fullName>
    </recommendedName>
</protein>
<dbReference type="Proteomes" id="UP000297597">
    <property type="component" value="Unassembled WGS sequence"/>
</dbReference>
<reference evidence="2 3" key="1">
    <citation type="journal article" date="2018" name="Environ. Microbiol.">
        <title>Novel energy conservation strategies and behaviour of Pelotomaculum schinkii driving syntrophic propionate catabolism.</title>
        <authorList>
            <person name="Hidalgo-Ahumada C.A.P."/>
            <person name="Nobu M.K."/>
            <person name="Narihiro T."/>
            <person name="Tamaki H."/>
            <person name="Liu W.T."/>
            <person name="Kamagata Y."/>
            <person name="Stams A.J.M."/>
            <person name="Imachi H."/>
            <person name="Sousa D.Z."/>
        </authorList>
    </citation>
    <scope>NUCLEOTIDE SEQUENCE [LARGE SCALE GENOMIC DNA]</scope>
    <source>
        <strain evidence="2 3">MGP</strain>
    </source>
</reference>
<dbReference type="PANTHER" id="PTHR37694">
    <property type="entry name" value="SLR8022 PROTEIN"/>
    <property type="match status" value="1"/>
</dbReference>
<dbReference type="RefSeq" id="WP_134213150.1">
    <property type="nucleotide sequence ID" value="NZ_QFFZ01000010.1"/>
</dbReference>
<dbReference type="InterPro" id="IPR011051">
    <property type="entry name" value="RmlC_Cupin_sf"/>
</dbReference>
<dbReference type="SUPFAM" id="SSF51182">
    <property type="entry name" value="RmlC-like cupins"/>
    <property type="match status" value="1"/>
</dbReference>
<dbReference type="Pfam" id="PF07883">
    <property type="entry name" value="Cupin_2"/>
    <property type="match status" value="1"/>
</dbReference>
<evidence type="ECO:0000313" key="2">
    <source>
        <dbReference type="EMBL" id="TEB11911.1"/>
    </source>
</evidence>
<dbReference type="EMBL" id="QFFZ01000010">
    <property type="protein sequence ID" value="TEB11911.1"/>
    <property type="molecule type" value="Genomic_DNA"/>
</dbReference>
<dbReference type="InterPro" id="IPR013096">
    <property type="entry name" value="Cupin_2"/>
</dbReference>
<feature type="domain" description="Cupin type-2" evidence="1">
    <location>
        <begin position="35"/>
        <end position="100"/>
    </location>
</feature>
<accession>A0A4Y7RSR8</accession>